<dbReference type="RefSeq" id="WP_146018143.1">
    <property type="nucleotide sequence ID" value="NZ_CACRSS010000016.1"/>
</dbReference>
<protein>
    <submittedName>
        <fullName evidence="1">Uncharacterized protein</fullName>
    </submittedName>
</protein>
<dbReference type="OrthoDB" id="198079at2"/>
<reference evidence="1" key="1">
    <citation type="submission" date="2019-11" db="EMBL/GenBank/DDBJ databases">
        <authorList>
            <person name="Feng L."/>
        </authorList>
    </citation>
    <scope>NUCLEOTIDE SEQUENCE</scope>
    <source>
        <strain evidence="1">AMuciniphilaLFYP55</strain>
    </source>
</reference>
<evidence type="ECO:0000313" key="1">
    <source>
        <dbReference type="EMBL" id="VYT11099.1"/>
    </source>
</evidence>
<dbReference type="AlphaFoldDB" id="A0A6N2U198"/>
<name>A0A6N2U198_9BACT</name>
<gene>
    <name evidence="1" type="ORF">AMLFYP55_00663</name>
</gene>
<accession>A0A6N2U198</accession>
<proteinExistence type="predicted"/>
<organism evidence="1">
    <name type="scientific">Akkermansia muciniphila</name>
    <dbReference type="NCBI Taxonomy" id="239935"/>
    <lineage>
        <taxon>Bacteria</taxon>
        <taxon>Pseudomonadati</taxon>
        <taxon>Verrucomicrobiota</taxon>
        <taxon>Verrucomicrobiia</taxon>
        <taxon>Verrucomicrobiales</taxon>
        <taxon>Akkermansiaceae</taxon>
        <taxon>Akkermansia</taxon>
    </lineage>
</organism>
<sequence length="502" mass="58437">MYRPAPTPDQTGLSPEEVKYYPLRLYWEWERYTPRVLSLLLPEAARNYEMAAVDCPSWEPERAVALIGNELHWAVAAEGNKTDYFINSAPLWKSWWASLLEKYLPDYFPEETFPAWLHPSAALLNAWKDQKIRRLHWQEYSRNYVRRGVAILPHALAQELKTTWKKCLETAVLDIPAEMFGCCDQGYSFYSAAPGLIATELHYYRGRLPLKRQMFHIFHLLVDAASMDNFTPETQLMIHELCADTRRIAGEMKKVPPRGFYWRELDAKFYSSCPDSANNFWEGKKPSLRQGKSAEAFLRKECMTLPLSTNPVWKDLFPNAPEHATAWMKIYSDGQCGGAYIHQGFLHTATTYLGRHSRFLYDFSRMDHPPAMTPYDLWWNGEEMRVRRSFLKLEPAAEQELKTYLHLLSRFRGGKNHHGAFSGMLFSTDLGCKDLILQALKEEFMEDEDSCPPIQSSVLDHVYSFWTSGDVNYLQEGSGQLNQLRKNREELERYMEKHPPEQ</sequence>
<dbReference type="EMBL" id="CACRSS010000016">
    <property type="protein sequence ID" value="VYT11099.1"/>
    <property type="molecule type" value="Genomic_DNA"/>
</dbReference>